<dbReference type="Proteomes" id="UP000250235">
    <property type="component" value="Unassembled WGS sequence"/>
</dbReference>
<sequence>MATDINARAMHETAECRNKGLQPNRESTELKNQLNSCQQIEQRTVATMCGQNAYYPCVWAPSSLRRRSQKEDGLLPIQFLEVKVYCNIIPRLLESPLQFVGHGSHYIASRFKIIVPPFFLFGQLLMTGIGRGLHRMSLL</sequence>
<proteinExistence type="predicted"/>
<name>A0A2Z6ZXT9_9LAMI</name>
<accession>A0A2Z6ZXT9</accession>
<evidence type="ECO:0000313" key="1">
    <source>
        <dbReference type="EMBL" id="KZV14074.1"/>
    </source>
</evidence>
<dbReference type="EMBL" id="KV022125">
    <property type="protein sequence ID" value="KZV14074.1"/>
    <property type="molecule type" value="Genomic_DNA"/>
</dbReference>
<gene>
    <name evidence="1" type="ORF">F511_44472</name>
</gene>
<dbReference type="AlphaFoldDB" id="A0A2Z6ZXT9"/>
<evidence type="ECO:0000313" key="2">
    <source>
        <dbReference type="Proteomes" id="UP000250235"/>
    </source>
</evidence>
<protein>
    <submittedName>
        <fullName evidence="1">Uncharacterized protein</fullName>
    </submittedName>
</protein>
<reference evidence="1 2" key="1">
    <citation type="journal article" date="2015" name="Proc. Natl. Acad. Sci. U.S.A.">
        <title>The resurrection genome of Boea hygrometrica: A blueprint for survival of dehydration.</title>
        <authorList>
            <person name="Xiao L."/>
            <person name="Yang G."/>
            <person name="Zhang L."/>
            <person name="Yang X."/>
            <person name="Zhao S."/>
            <person name="Ji Z."/>
            <person name="Zhou Q."/>
            <person name="Hu M."/>
            <person name="Wang Y."/>
            <person name="Chen M."/>
            <person name="Xu Y."/>
            <person name="Jin H."/>
            <person name="Xiao X."/>
            <person name="Hu G."/>
            <person name="Bao F."/>
            <person name="Hu Y."/>
            <person name="Wan P."/>
            <person name="Li L."/>
            <person name="Deng X."/>
            <person name="Kuang T."/>
            <person name="Xiang C."/>
            <person name="Zhu J.K."/>
            <person name="Oliver M.J."/>
            <person name="He Y."/>
        </authorList>
    </citation>
    <scope>NUCLEOTIDE SEQUENCE [LARGE SCALE GENOMIC DNA]</scope>
    <source>
        <strain evidence="2">cv. XS01</strain>
    </source>
</reference>
<keyword evidence="2" id="KW-1185">Reference proteome</keyword>
<organism evidence="1 2">
    <name type="scientific">Dorcoceras hygrometricum</name>
    <dbReference type="NCBI Taxonomy" id="472368"/>
    <lineage>
        <taxon>Eukaryota</taxon>
        <taxon>Viridiplantae</taxon>
        <taxon>Streptophyta</taxon>
        <taxon>Embryophyta</taxon>
        <taxon>Tracheophyta</taxon>
        <taxon>Spermatophyta</taxon>
        <taxon>Magnoliopsida</taxon>
        <taxon>eudicotyledons</taxon>
        <taxon>Gunneridae</taxon>
        <taxon>Pentapetalae</taxon>
        <taxon>asterids</taxon>
        <taxon>lamiids</taxon>
        <taxon>Lamiales</taxon>
        <taxon>Gesneriaceae</taxon>
        <taxon>Didymocarpoideae</taxon>
        <taxon>Trichosporeae</taxon>
        <taxon>Loxocarpinae</taxon>
        <taxon>Dorcoceras</taxon>
    </lineage>
</organism>